<evidence type="ECO:0000313" key="4">
    <source>
        <dbReference type="Proteomes" id="UP000288490"/>
    </source>
</evidence>
<dbReference type="InterPro" id="IPR054718">
    <property type="entry name" value="YhfS-like_C"/>
</dbReference>
<dbReference type="Pfam" id="PF00266">
    <property type="entry name" value="Aminotran_5"/>
    <property type="match status" value="1"/>
</dbReference>
<dbReference type="InterPro" id="IPR015421">
    <property type="entry name" value="PyrdxlP-dep_Trfase_major"/>
</dbReference>
<dbReference type="InterPro" id="IPR015424">
    <property type="entry name" value="PyrdxlP-dep_Trfase"/>
</dbReference>
<dbReference type="InterPro" id="IPR006235">
    <property type="entry name" value="OAc-hSer/O-AcSer_sulfhydrylase"/>
</dbReference>
<dbReference type="PANTHER" id="PTHR43797:SF2">
    <property type="entry name" value="HOMOCYSTEINE_CYSTEINE SYNTHASE"/>
    <property type="match status" value="1"/>
</dbReference>
<dbReference type="GO" id="GO:0005737">
    <property type="term" value="C:cytoplasm"/>
    <property type="evidence" value="ECO:0007669"/>
    <property type="project" value="TreeGrafter"/>
</dbReference>
<evidence type="ECO:0000313" key="3">
    <source>
        <dbReference type="EMBL" id="RST92454.1"/>
    </source>
</evidence>
<dbReference type="Gene3D" id="3.90.1150.130">
    <property type="match status" value="1"/>
</dbReference>
<dbReference type="PANTHER" id="PTHR43797">
    <property type="entry name" value="HOMOCYSTEINE/CYSTEINE SYNTHASE"/>
    <property type="match status" value="1"/>
</dbReference>
<organism evidence="3 4">
    <name type="scientific">Vagococcus bubulae</name>
    <dbReference type="NCBI Taxonomy" id="1977868"/>
    <lineage>
        <taxon>Bacteria</taxon>
        <taxon>Bacillati</taxon>
        <taxon>Bacillota</taxon>
        <taxon>Bacilli</taxon>
        <taxon>Lactobacillales</taxon>
        <taxon>Enterococcaceae</taxon>
        <taxon>Vagococcus</taxon>
    </lineage>
</organism>
<dbReference type="GO" id="GO:0004124">
    <property type="term" value="F:cysteine synthase activity"/>
    <property type="evidence" value="ECO:0007669"/>
    <property type="project" value="TreeGrafter"/>
</dbReference>
<protein>
    <submittedName>
        <fullName evidence="3">Aminotransferase</fullName>
    </submittedName>
</protein>
<proteinExistence type="predicted"/>
<reference evidence="3 4" key="1">
    <citation type="submission" date="2017-05" db="EMBL/GenBank/DDBJ databases">
        <title>Vagococcus spp. assemblies.</title>
        <authorList>
            <person name="Gulvik C.A."/>
        </authorList>
    </citation>
    <scope>NUCLEOTIDE SEQUENCE [LARGE SCALE GENOMIC DNA]</scope>
    <source>
        <strain evidence="3 4">SS1994</strain>
    </source>
</reference>
<dbReference type="AlphaFoldDB" id="A0A429ZFN8"/>
<evidence type="ECO:0000259" key="1">
    <source>
        <dbReference type="Pfam" id="PF00266"/>
    </source>
</evidence>
<name>A0A429ZFN8_9ENTE</name>
<dbReference type="SUPFAM" id="SSF53383">
    <property type="entry name" value="PLP-dependent transferases"/>
    <property type="match status" value="1"/>
</dbReference>
<dbReference type="GO" id="GO:0003961">
    <property type="term" value="F:O-acetylhomoserine aminocarboxypropyltransferase activity"/>
    <property type="evidence" value="ECO:0007669"/>
    <property type="project" value="TreeGrafter"/>
</dbReference>
<dbReference type="EMBL" id="NGJT01000016">
    <property type="protein sequence ID" value="RST92454.1"/>
    <property type="molecule type" value="Genomic_DNA"/>
</dbReference>
<dbReference type="GO" id="GO:0006535">
    <property type="term" value="P:cysteine biosynthetic process from serine"/>
    <property type="evidence" value="ECO:0007669"/>
    <property type="project" value="TreeGrafter"/>
</dbReference>
<dbReference type="Pfam" id="PF22475">
    <property type="entry name" value="YhfS-like_C"/>
    <property type="match status" value="1"/>
</dbReference>
<sequence length="365" mass="39862">MKTYPLKSLTIEEATALQFKLVDSITRFFPGNEILTRGDLGVVKGLNQPRVTEKAERVLADFFGAESAILVRGSGTNAIRLALYASVGVNGTLLVHDAAVYPTTQVSIDMLGIRIIRVNFNRLDLLKEAILHEELTGVLVQVTRQKIDDSYDLEEVIKTIRELSDSLPIVTDDNYSAMKTKGIGTQFGGSLACFSTFKLLGPEGIGCIVGDKNYINKLREDNYSGGSQVQGHEALDVLKGMVYAPVSLAISSDVSEKLCARINEGIIPGLEKAFVVNAQSKVVVVKLLEKNAKEIIEAARKLGALPHPVGAESKYEFSPLIYRVSGTFIKTDPEAEESMIRINPNRAGVETIIRILKEAINIVKK</sequence>
<gene>
    <name evidence="3" type="ORF">CBF36_08785</name>
</gene>
<comment type="caution">
    <text evidence="3">The sequence shown here is derived from an EMBL/GenBank/DDBJ whole genome shotgun (WGS) entry which is preliminary data.</text>
</comment>
<dbReference type="GO" id="GO:0008483">
    <property type="term" value="F:transaminase activity"/>
    <property type="evidence" value="ECO:0007669"/>
    <property type="project" value="UniProtKB-KW"/>
</dbReference>
<dbReference type="RefSeq" id="WP_125958082.1">
    <property type="nucleotide sequence ID" value="NZ_NGJT01000016.1"/>
</dbReference>
<dbReference type="Gene3D" id="3.40.640.10">
    <property type="entry name" value="Type I PLP-dependent aspartate aminotransferase-like (Major domain)"/>
    <property type="match status" value="1"/>
</dbReference>
<feature type="domain" description="Aminotransferase class V" evidence="1">
    <location>
        <begin position="51"/>
        <end position="226"/>
    </location>
</feature>
<keyword evidence="3" id="KW-0808">Transferase</keyword>
<dbReference type="InterPro" id="IPR000192">
    <property type="entry name" value="Aminotrans_V_dom"/>
</dbReference>
<dbReference type="GO" id="GO:0071269">
    <property type="term" value="P:L-homocysteine biosynthetic process"/>
    <property type="evidence" value="ECO:0007669"/>
    <property type="project" value="TreeGrafter"/>
</dbReference>
<evidence type="ECO:0000259" key="2">
    <source>
        <dbReference type="Pfam" id="PF22475"/>
    </source>
</evidence>
<keyword evidence="3" id="KW-0032">Aminotransferase</keyword>
<keyword evidence="4" id="KW-1185">Reference proteome</keyword>
<dbReference type="Proteomes" id="UP000288490">
    <property type="component" value="Unassembled WGS sequence"/>
</dbReference>
<dbReference type="OrthoDB" id="9787096at2"/>
<feature type="domain" description="YhfS-like C-terminal" evidence="2">
    <location>
        <begin position="256"/>
        <end position="356"/>
    </location>
</feature>
<accession>A0A429ZFN8</accession>